<dbReference type="AlphaFoldDB" id="A0A7H9E7Y7"/>
<gene>
    <name evidence="1" type="ORF">GTO85_04925</name>
</gene>
<name>A0A7H9E7Y7_9LACO</name>
<reference evidence="1 2" key="1">
    <citation type="submission" date="2020-01" db="EMBL/GenBank/DDBJ databases">
        <title>Complete and circular genome sequences of six lactobacillus isolates from horses.</title>
        <authorList>
            <person name="Hassan H.M."/>
        </authorList>
    </citation>
    <scope>NUCLEOTIDE SEQUENCE [LARGE SCALE GENOMIC DNA]</scope>
    <source>
        <strain evidence="1 2">1D</strain>
    </source>
</reference>
<evidence type="ECO:0000313" key="1">
    <source>
        <dbReference type="EMBL" id="QLL73760.1"/>
    </source>
</evidence>
<dbReference type="Proteomes" id="UP000510660">
    <property type="component" value="Chromosome"/>
</dbReference>
<evidence type="ECO:0000313" key="2">
    <source>
        <dbReference type="Proteomes" id="UP000510660"/>
    </source>
</evidence>
<dbReference type="EMBL" id="CP047415">
    <property type="protein sequence ID" value="QLL73760.1"/>
    <property type="molecule type" value="Genomic_DNA"/>
</dbReference>
<organism evidence="1 2">
    <name type="scientific">Lactobacillus crispatus</name>
    <dbReference type="NCBI Taxonomy" id="47770"/>
    <lineage>
        <taxon>Bacteria</taxon>
        <taxon>Bacillati</taxon>
        <taxon>Bacillota</taxon>
        <taxon>Bacilli</taxon>
        <taxon>Lactobacillales</taxon>
        <taxon>Lactobacillaceae</taxon>
        <taxon>Lactobacillus</taxon>
    </lineage>
</organism>
<sequence>MGISTGQMSFINDVEIDIKATVRASSNFLDKGLNKGFERYLRRAGWNRNKLAVIDESHISSPKMDASGVSAHSGINNMENNFVSIIDAKQVCLAVYKAITSCQNSSKKPYRKILELSYLDYHDYTLDVIGSVVGYSERQTANLKRQALCEFADLFETYKIEYGLTDPGRKDLKLLILKKQNCI</sequence>
<proteinExistence type="predicted"/>
<accession>A0A7H9E7Y7</accession>
<protein>
    <submittedName>
        <fullName evidence="1">ArpU family transcriptional regulator</fullName>
    </submittedName>
</protein>
<dbReference type="RefSeq" id="WP_180862010.1">
    <property type="nucleotide sequence ID" value="NZ_CP047415.1"/>
</dbReference>